<gene>
    <name evidence="3" type="ORF">B5807_07154</name>
</gene>
<dbReference type="EMBL" id="KZ107845">
    <property type="protein sequence ID" value="OSS48915.1"/>
    <property type="molecule type" value="Genomic_DNA"/>
</dbReference>
<keyword evidence="4" id="KW-1185">Reference proteome</keyword>
<evidence type="ECO:0000313" key="3">
    <source>
        <dbReference type="EMBL" id="OSS48915.1"/>
    </source>
</evidence>
<dbReference type="Proteomes" id="UP000193240">
    <property type="component" value="Unassembled WGS sequence"/>
</dbReference>
<organism evidence="3 4">
    <name type="scientific">Epicoccum nigrum</name>
    <name type="common">Soil fungus</name>
    <name type="synonym">Epicoccum purpurascens</name>
    <dbReference type="NCBI Taxonomy" id="105696"/>
    <lineage>
        <taxon>Eukaryota</taxon>
        <taxon>Fungi</taxon>
        <taxon>Dikarya</taxon>
        <taxon>Ascomycota</taxon>
        <taxon>Pezizomycotina</taxon>
        <taxon>Dothideomycetes</taxon>
        <taxon>Pleosporomycetidae</taxon>
        <taxon>Pleosporales</taxon>
        <taxon>Pleosporineae</taxon>
        <taxon>Didymellaceae</taxon>
        <taxon>Epicoccum</taxon>
    </lineage>
</organism>
<sequence length="215" mass="23091">MHPHSLLTAALALLPPTLAHPTLASRGATDTYGDHTGSVSSHADGSGTYVRSDDEHRYASGDKCWTDLYYVSSSTGSTDWARHGEIQCAGTSECEAGIDSGIQTCNEWSISVSAGVEASILKDLFAVSVSTTVTDGWSKCENVATSKRCKWQDGGCHAIWSSMSVKIDHGYIRRRCNKGSGDETVWSKDWDVTEKSSMIDLGCFASCDATTYVEG</sequence>
<protein>
    <recommendedName>
        <fullName evidence="5">SRCR domain-containing protein</fullName>
    </recommendedName>
</protein>
<evidence type="ECO:0000313" key="4">
    <source>
        <dbReference type="Proteomes" id="UP000193240"/>
    </source>
</evidence>
<accession>A0A1Y2LYF1</accession>
<evidence type="ECO:0008006" key="5">
    <source>
        <dbReference type="Google" id="ProtNLM"/>
    </source>
</evidence>
<keyword evidence="2" id="KW-0732">Signal</keyword>
<dbReference type="OMA" id="CHTVWTQ"/>
<dbReference type="AlphaFoldDB" id="A0A1Y2LYF1"/>
<evidence type="ECO:0000256" key="1">
    <source>
        <dbReference type="SAM" id="MobiDB-lite"/>
    </source>
</evidence>
<feature type="chain" id="PRO_5013322489" description="SRCR domain-containing protein" evidence="2">
    <location>
        <begin position="20"/>
        <end position="215"/>
    </location>
</feature>
<proteinExistence type="predicted"/>
<dbReference type="InParanoid" id="A0A1Y2LYF1"/>
<name>A0A1Y2LYF1_EPING</name>
<feature type="region of interest" description="Disordered" evidence="1">
    <location>
        <begin position="25"/>
        <end position="52"/>
    </location>
</feature>
<feature type="signal peptide" evidence="2">
    <location>
        <begin position="1"/>
        <end position="19"/>
    </location>
</feature>
<reference evidence="3 4" key="1">
    <citation type="journal article" date="2017" name="Genome Announc.">
        <title>Genome sequence of the saprophytic ascomycete Epicoccum nigrum ICMP 19927 strain isolated from New Zealand.</title>
        <authorList>
            <person name="Fokin M."/>
            <person name="Fleetwood D."/>
            <person name="Weir B.S."/>
            <person name="Villas-Boas S.G."/>
        </authorList>
    </citation>
    <scope>NUCLEOTIDE SEQUENCE [LARGE SCALE GENOMIC DNA]</scope>
    <source>
        <strain evidence="3 4">ICMP 19927</strain>
    </source>
</reference>
<evidence type="ECO:0000256" key="2">
    <source>
        <dbReference type="SAM" id="SignalP"/>
    </source>
</evidence>